<dbReference type="InterPro" id="IPR006626">
    <property type="entry name" value="PbH1"/>
</dbReference>
<reference evidence="7" key="1">
    <citation type="journal article" date="2019" name="Int. J. Syst. Evol. Microbiol.">
        <title>The Global Catalogue of Microorganisms (GCM) 10K type strain sequencing project: providing services to taxonomists for standard genome sequencing and annotation.</title>
        <authorList>
            <consortium name="The Broad Institute Genomics Platform"/>
            <consortium name="The Broad Institute Genome Sequencing Center for Infectious Disease"/>
            <person name="Wu L."/>
            <person name="Ma J."/>
        </authorList>
    </citation>
    <scope>NUCLEOTIDE SEQUENCE [LARGE SCALE GENOMIC DNA]</scope>
    <source>
        <strain evidence="7">CCM 8896</strain>
    </source>
</reference>
<dbReference type="Gene3D" id="2.160.20.10">
    <property type="entry name" value="Single-stranded right-handed beta-helix, Pectin lyase-like"/>
    <property type="match status" value="1"/>
</dbReference>
<dbReference type="Pfam" id="PF12708">
    <property type="entry name" value="Pect-lyase_RHGA_epim"/>
    <property type="match status" value="1"/>
</dbReference>
<evidence type="ECO:0000259" key="5">
    <source>
        <dbReference type="Pfam" id="PF12708"/>
    </source>
</evidence>
<dbReference type="EC" id="3.2.1.-" evidence="6"/>
<dbReference type="PANTHER" id="PTHR31339:SF9">
    <property type="entry name" value="PLASMIN AND FIBRONECTIN-BINDING PROTEIN A"/>
    <property type="match status" value="1"/>
</dbReference>
<dbReference type="InterPro" id="IPR012334">
    <property type="entry name" value="Pectin_lyas_fold"/>
</dbReference>
<dbReference type="InterPro" id="IPR000743">
    <property type="entry name" value="Glyco_hydro_28"/>
</dbReference>
<dbReference type="InterPro" id="IPR051801">
    <property type="entry name" value="GH28_Enzymes"/>
</dbReference>
<dbReference type="EMBL" id="JBHTOP010000002">
    <property type="protein sequence ID" value="MFD1670593.1"/>
    <property type="molecule type" value="Genomic_DNA"/>
</dbReference>
<evidence type="ECO:0000256" key="1">
    <source>
        <dbReference type="ARBA" id="ARBA00008834"/>
    </source>
</evidence>
<keyword evidence="3 4" id="KW-0326">Glycosidase</keyword>
<dbReference type="PANTHER" id="PTHR31339">
    <property type="entry name" value="PECTIN LYASE-RELATED"/>
    <property type="match status" value="1"/>
</dbReference>
<protein>
    <submittedName>
        <fullName evidence="6">Glycoside hydrolase family 28 protein</fullName>
        <ecNumber evidence="6">3.2.1.-</ecNumber>
    </submittedName>
</protein>
<feature type="domain" description="Rhamnogalacturonase A/B/Epimerase-like pectate lyase" evidence="5">
    <location>
        <begin position="3"/>
        <end position="48"/>
    </location>
</feature>
<evidence type="ECO:0000313" key="7">
    <source>
        <dbReference type="Proteomes" id="UP001597267"/>
    </source>
</evidence>
<organism evidence="6 7">
    <name type="scientific">Agrilactobacillus yilanensis</name>
    <dbReference type="NCBI Taxonomy" id="2485997"/>
    <lineage>
        <taxon>Bacteria</taxon>
        <taxon>Bacillati</taxon>
        <taxon>Bacillota</taxon>
        <taxon>Bacilli</taxon>
        <taxon>Lactobacillales</taxon>
        <taxon>Lactobacillaceae</taxon>
        <taxon>Agrilactobacillus</taxon>
    </lineage>
</organism>
<gene>
    <name evidence="6" type="ORF">ACFQ5M_00620</name>
</gene>
<sequence length="433" mass="48063">MQIFNVLDYGALGDGQTLDTTAIQQAIDAAALVSGEVFLPAKTYLVGALFIKRHVTLSFQKGAKLLGSTDIADFPEIFSRVAGVEMCWPAAILNLLEVDNVTIKGQGIIDGQGPHWWQLYWGADGHGGQRQWYDTHDLRWIADYAIKRPRSILVFKSEAIIIKDITLQRAGFWNLQLTYATDVEVKDIIIRENNGPSTDGIDVDSSNHVHIHHCQLACGDDCIALKSGRDGDGYRVGIATSDVEIDHCQIKSGYGVTIGSEVSGNIHDITIHDMTFENSGCGFRMKSAVDRGGVIENIRVSDLQMTNVQFPFSWLMTWHNQYNHKTMVDLADKPAFWQAVAAQIPEAQRFTKVQNITVQNVTAQLAADYPLPARAFDLKALPEKPMEQIRFSNVKLAAKEFGNIVAVNDLQFKDVTVSVQHDNTLANDAYDNR</sequence>
<proteinExistence type="inferred from homology"/>
<comment type="similarity">
    <text evidence="1 4">Belongs to the glycosyl hydrolase 28 family.</text>
</comment>
<dbReference type="SMART" id="SM00710">
    <property type="entry name" value="PbH1"/>
    <property type="match status" value="4"/>
</dbReference>
<dbReference type="SUPFAM" id="SSF51126">
    <property type="entry name" value="Pectin lyase-like"/>
    <property type="match status" value="1"/>
</dbReference>
<evidence type="ECO:0000256" key="2">
    <source>
        <dbReference type="ARBA" id="ARBA00022801"/>
    </source>
</evidence>
<dbReference type="InterPro" id="IPR011050">
    <property type="entry name" value="Pectin_lyase_fold/virulence"/>
</dbReference>
<dbReference type="RefSeq" id="WP_125712571.1">
    <property type="nucleotide sequence ID" value="NZ_JBHTOP010000002.1"/>
</dbReference>
<comment type="caution">
    <text evidence="6">The sequence shown here is derived from an EMBL/GenBank/DDBJ whole genome shotgun (WGS) entry which is preliminary data.</text>
</comment>
<accession>A0ABW4J4K3</accession>
<dbReference type="Proteomes" id="UP001597267">
    <property type="component" value="Unassembled WGS sequence"/>
</dbReference>
<dbReference type="InterPro" id="IPR024535">
    <property type="entry name" value="RHGA/B-epi-like_pectate_lyase"/>
</dbReference>
<dbReference type="Pfam" id="PF00295">
    <property type="entry name" value="Glyco_hydro_28"/>
    <property type="match status" value="1"/>
</dbReference>
<keyword evidence="2 4" id="KW-0378">Hydrolase</keyword>
<evidence type="ECO:0000256" key="3">
    <source>
        <dbReference type="ARBA" id="ARBA00023295"/>
    </source>
</evidence>
<evidence type="ECO:0000256" key="4">
    <source>
        <dbReference type="RuleBase" id="RU361169"/>
    </source>
</evidence>
<keyword evidence="7" id="KW-1185">Reference proteome</keyword>
<evidence type="ECO:0000313" key="6">
    <source>
        <dbReference type="EMBL" id="MFD1670593.1"/>
    </source>
</evidence>
<dbReference type="GO" id="GO:0016798">
    <property type="term" value="F:hydrolase activity, acting on glycosyl bonds"/>
    <property type="evidence" value="ECO:0007669"/>
    <property type="project" value="UniProtKB-KW"/>
</dbReference>
<name>A0ABW4J4K3_9LACO</name>